<dbReference type="InterPro" id="IPR000719">
    <property type="entry name" value="Prot_kinase_dom"/>
</dbReference>
<dbReference type="InterPro" id="IPR008271">
    <property type="entry name" value="Ser/Thr_kinase_AS"/>
</dbReference>
<name>A0A067D0P2_SAPPC</name>
<sequence>MQHRRRIAVLLLLVWSAVAAALDGSLDSELPVVCNATFPCYDAIRDRCLAGDVAQHDGRGRPFCNAFTARCQNKTLCYDSRLTCPCSGDRPCMYKTTGACEPQSDTCSATTRSAVYSYCVNNSAVMITLTPSPTSWRPSSVVGADPSDSFNKVASSVSTMFIIIGVAIVLIMIAVIVCVCKRKDTSIAIPGLSGATTNAAAYNQPGLVPAVQYHVQVPTQQAYNQQGYQLSTQASTMYQQQQQAYQPPTTQYIPVVQPISSRSHASSTNTSAVSGASADFDVSDLDMYRISHAQLTIIKPIAQGAYGEVLLASYQGMRVAVKKLLPNDNARVELPKFIAEIKLLAKMESPYIVQFIGASWLRPSDIMLVTEFLEAGDLRNFLQGTSTASVSWHEKLQLAYDILQGLVYLHTLEHKVIHRDLKSRNVLLTDDLHAKLTDFGIAREMDDATMTAGIGTYRWMAPEVLQEGHYAESADMFSFGVILSELDTHQLPYADKVNGSGRPYTDTAIMAKVMTGELRPSFSESCPRWYRDLGSCCMALKPEDRPTAMEASYAVQVEMRNSFQS</sequence>
<dbReference type="OrthoDB" id="77598at2759"/>
<feature type="domain" description="Protein kinase" evidence="3">
    <location>
        <begin position="295"/>
        <end position="564"/>
    </location>
</feature>
<dbReference type="GO" id="GO:0005524">
    <property type="term" value="F:ATP binding"/>
    <property type="evidence" value="ECO:0007669"/>
    <property type="project" value="InterPro"/>
</dbReference>
<feature type="transmembrane region" description="Helical" evidence="1">
    <location>
        <begin position="160"/>
        <end position="180"/>
    </location>
</feature>
<evidence type="ECO:0000259" key="3">
    <source>
        <dbReference type="PROSITE" id="PS50011"/>
    </source>
</evidence>
<keyword evidence="4" id="KW-0808">Transferase</keyword>
<dbReference type="AlphaFoldDB" id="A0A067D0P2"/>
<keyword evidence="1" id="KW-0472">Membrane</keyword>
<dbReference type="RefSeq" id="XP_012197046.1">
    <property type="nucleotide sequence ID" value="XM_012341656.1"/>
</dbReference>
<proteinExistence type="predicted"/>
<dbReference type="InterPro" id="IPR011009">
    <property type="entry name" value="Kinase-like_dom_sf"/>
</dbReference>
<dbReference type="InterPro" id="IPR051681">
    <property type="entry name" value="Ser/Thr_Kinases-Pseudokinases"/>
</dbReference>
<reference evidence="4 5" key="1">
    <citation type="journal article" date="2013" name="PLoS Genet.">
        <title>Distinctive expansion of potential virulence genes in the genome of the oomycete fish pathogen Saprolegnia parasitica.</title>
        <authorList>
            <person name="Jiang R.H."/>
            <person name="de Bruijn I."/>
            <person name="Haas B.J."/>
            <person name="Belmonte R."/>
            <person name="Lobach L."/>
            <person name="Christie J."/>
            <person name="van den Ackerveken G."/>
            <person name="Bottin A."/>
            <person name="Bulone V."/>
            <person name="Diaz-Moreno S.M."/>
            <person name="Dumas B."/>
            <person name="Fan L."/>
            <person name="Gaulin E."/>
            <person name="Govers F."/>
            <person name="Grenville-Briggs L.J."/>
            <person name="Horner N.R."/>
            <person name="Levin J.Z."/>
            <person name="Mammella M."/>
            <person name="Meijer H.J."/>
            <person name="Morris P."/>
            <person name="Nusbaum C."/>
            <person name="Oome S."/>
            <person name="Phillips A.J."/>
            <person name="van Rooyen D."/>
            <person name="Rzeszutek E."/>
            <person name="Saraiva M."/>
            <person name="Secombes C.J."/>
            <person name="Seidl M.F."/>
            <person name="Snel B."/>
            <person name="Stassen J.H."/>
            <person name="Sykes S."/>
            <person name="Tripathy S."/>
            <person name="van den Berg H."/>
            <person name="Vega-Arreguin J.C."/>
            <person name="Wawra S."/>
            <person name="Young S.K."/>
            <person name="Zeng Q."/>
            <person name="Dieguez-Uribeondo J."/>
            <person name="Russ C."/>
            <person name="Tyler B.M."/>
            <person name="van West P."/>
        </authorList>
    </citation>
    <scope>NUCLEOTIDE SEQUENCE [LARGE SCALE GENOMIC DNA]</scope>
    <source>
        <strain evidence="4 5">CBS 223.65</strain>
    </source>
</reference>
<dbReference type="Gene3D" id="1.10.510.10">
    <property type="entry name" value="Transferase(Phosphotransferase) domain 1"/>
    <property type="match status" value="1"/>
</dbReference>
<feature type="chain" id="PRO_5001635114" evidence="2">
    <location>
        <begin position="22"/>
        <end position="565"/>
    </location>
</feature>
<dbReference type="PRINTS" id="PR00109">
    <property type="entry name" value="TYRKINASE"/>
</dbReference>
<evidence type="ECO:0000313" key="4">
    <source>
        <dbReference type="EMBL" id="KDO32602.1"/>
    </source>
</evidence>
<keyword evidence="5" id="KW-1185">Reference proteome</keyword>
<evidence type="ECO:0000313" key="5">
    <source>
        <dbReference type="Proteomes" id="UP000030745"/>
    </source>
</evidence>
<dbReference type="PROSITE" id="PS50011">
    <property type="entry name" value="PROTEIN_KINASE_DOM"/>
    <property type="match status" value="1"/>
</dbReference>
<dbReference type="PANTHER" id="PTHR44329">
    <property type="entry name" value="SERINE/THREONINE-PROTEIN KINASE TNNI3K-RELATED"/>
    <property type="match status" value="1"/>
</dbReference>
<keyword evidence="1" id="KW-0812">Transmembrane</keyword>
<dbReference type="PANTHER" id="PTHR44329:SF214">
    <property type="entry name" value="PROTEIN KINASE DOMAIN-CONTAINING PROTEIN"/>
    <property type="match status" value="1"/>
</dbReference>
<dbReference type="EMBL" id="KK583195">
    <property type="protein sequence ID" value="KDO32602.1"/>
    <property type="molecule type" value="Genomic_DNA"/>
</dbReference>
<dbReference type="Gene3D" id="3.30.200.20">
    <property type="entry name" value="Phosphorylase Kinase, domain 1"/>
    <property type="match status" value="1"/>
</dbReference>
<keyword evidence="4" id="KW-0418">Kinase</keyword>
<organism evidence="4 5">
    <name type="scientific">Saprolegnia parasitica (strain CBS 223.65)</name>
    <dbReference type="NCBI Taxonomy" id="695850"/>
    <lineage>
        <taxon>Eukaryota</taxon>
        <taxon>Sar</taxon>
        <taxon>Stramenopiles</taxon>
        <taxon>Oomycota</taxon>
        <taxon>Saprolegniomycetes</taxon>
        <taxon>Saprolegniales</taxon>
        <taxon>Saprolegniaceae</taxon>
        <taxon>Saprolegnia</taxon>
    </lineage>
</organism>
<keyword evidence="1" id="KW-1133">Transmembrane helix</keyword>
<dbReference type="GO" id="GO:0004674">
    <property type="term" value="F:protein serine/threonine kinase activity"/>
    <property type="evidence" value="ECO:0007669"/>
    <property type="project" value="TreeGrafter"/>
</dbReference>
<dbReference type="Pfam" id="PF00069">
    <property type="entry name" value="Pkinase"/>
    <property type="match status" value="1"/>
</dbReference>
<keyword evidence="2" id="KW-0732">Signal</keyword>
<dbReference type="OMA" id="YRISHAQ"/>
<dbReference type="SMART" id="SM00220">
    <property type="entry name" value="S_TKc"/>
    <property type="match status" value="1"/>
</dbReference>
<dbReference type="SUPFAM" id="SSF56112">
    <property type="entry name" value="Protein kinase-like (PK-like)"/>
    <property type="match status" value="1"/>
</dbReference>
<feature type="signal peptide" evidence="2">
    <location>
        <begin position="1"/>
        <end position="21"/>
    </location>
</feature>
<accession>A0A067D0P2</accession>
<dbReference type="GeneID" id="24125608"/>
<dbReference type="PROSITE" id="PS00108">
    <property type="entry name" value="PROTEIN_KINASE_ST"/>
    <property type="match status" value="1"/>
</dbReference>
<protein>
    <submittedName>
        <fullName evidence="4">TKL protein kinase</fullName>
    </submittedName>
</protein>
<evidence type="ECO:0000256" key="2">
    <source>
        <dbReference type="SAM" id="SignalP"/>
    </source>
</evidence>
<dbReference type="VEuPathDB" id="FungiDB:SPRG_03075"/>
<dbReference type="KEGG" id="spar:SPRG_03075"/>
<dbReference type="Proteomes" id="UP000030745">
    <property type="component" value="Unassembled WGS sequence"/>
</dbReference>
<dbReference type="STRING" id="695850.A0A067D0P2"/>
<gene>
    <name evidence="4" type="ORF">SPRG_03075</name>
</gene>
<evidence type="ECO:0000256" key="1">
    <source>
        <dbReference type="SAM" id="Phobius"/>
    </source>
</evidence>
<dbReference type="InterPro" id="IPR001245">
    <property type="entry name" value="Ser-Thr/Tyr_kinase_cat_dom"/>
</dbReference>